<name>A0AAD8MH79_9APIA</name>
<reference evidence="1" key="1">
    <citation type="submission" date="2023-02" db="EMBL/GenBank/DDBJ databases">
        <title>Genome of toxic invasive species Heracleum sosnowskyi carries increased number of genes despite the absence of recent whole-genome duplications.</title>
        <authorList>
            <person name="Schelkunov M."/>
            <person name="Shtratnikova V."/>
            <person name="Makarenko M."/>
            <person name="Klepikova A."/>
            <person name="Omelchenko D."/>
            <person name="Novikova G."/>
            <person name="Obukhova E."/>
            <person name="Bogdanov V."/>
            <person name="Penin A."/>
            <person name="Logacheva M."/>
        </authorList>
    </citation>
    <scope>NUCLEOTIDE SEQUENCE</scope>
    <source>
        <strain evidence="1">Hsosn_3</strain>
        <tissue evidence="1">Leaf</tissue>
    </source>
</reference>
<dbReference type="AlphaFoldDB" id="A0AAD8MH79"/>
<dbReference type="Proteomes" id="UP001237642">
    <property type="component" value="Unassembled WGS sequence"/>
</dbReference>
<gene>
    <name evidence="1" type="ORF">POM88_029439</name>
</gene>
<keyword evidence="2" id="KW-1185">Reference proteome</keyword>
<reference evidence="1" key="2">
    <citation type="submission" date="2023-05" db="EMBL/GenBank/DDBJ databases">
        <authorList>
            <person name="Schelkunov M.I."/>
        </authorList>
    </citation>
    <scope>NUCLEOTIDE SEQUENCE</scope>
    <source>
        <strain evidence="1">Hsosn_3</strain>
        <tissue evidence="1">Leaf</tissue>
    </source>
</reference>
<sequence length="396" mass="45999">MCCGNLLLKILKLLNQSKISRRVWTTLVKEAPKQKPSVELSKEITQYSEDQGTVVEESQLSNTLQIFKPVEDNFTNAFIAEERFEMREILSNQNSENGDSTLCNHIGNLQMGRARGRPKKKIRYYRNPFDLGLSKCKLIKGKGRFKDIQSSRFCPRQNCIWAQLQSISSGKLFNVVNVYAPQKPRLTRLLWHQLGEILGCVEDQPICLVGDFNCIREAEECANCTYRLRDSMDFNDFINNHNLFDPEIQNGAFTWFAIINDWSRNCLGDVDKKIKGLKDYIEAEEQKAAPEIMINPARKELEHLYELKTDTLRQKDRFQWNLKGHQNTKFFHKLVQRREFSNGNKGIQYNGSWLSEVSEVKDAFHDHFKHFFEMQDSKKTLSLGSLIDKRLNSVDG</sequence>
<dbReference type="InterPro" id="IPR036691">
    <property type="entry name" value="Endo/exonu/phosph_ase_sf"/>
</dbReference>
<comment type="caution">
    <text evidence="1">The sequence shown here is derived from an EMBL/GenBank/DDBJ whole genome shotgun (WGS) entry which is preliminary data.</text>
</comment>
<proteinExistence type="predicted"/>
<dbReference type="SUPFAM" id="SSF56219">
    <property type="entry name" value="DNase I-like"/>
    <property type="match status" value="1"/>
</dbReference>
<evidence type="ECO:0008006" key="3">
    <source>
        <dbReference type="Google" id="ProtNLM"/>
    </source>
</evidence>
<accession>A0AAD8MH79</accession>
<evidence type="ECO:0000313" key="1">
    <source>
        <dbReference type="EMBL" id="KAK1373246.1"/>
    </source>
</evidence>
<dbReference type="EMBL" id="JAUIZM010000007">
    <property type="protein sequence ID" value="KAK1373246.1"/>
    <property type="molecule type" value="Genomic_DNA"/>
</dbReference>
<dbReference type="Gene3D" id="3.60.10.10">
    <property type="entry name" value="Endonuclease/exonuclease/phosphatase"/>
    <property type="match status" value="1"/>
</dbReference>
<protein>
    <recommendedName>
        <fullName evidence="3">Endonuclease/exonuclease/phosphatase domain-containing protein</fullName>
    </recommendedName>
</protein>
<evidence type="ECO:0000313" key="2">
    <source>
        <dbReference type="Proteomes" id="UP001237642"/>
    </source>
</evidence>
<organism evidence="1 2">
    <name type="scientific">Heracleum sosnowskyi</name>
    <dbReference type="NCBI Taxonomy" id="360622"/>
    <lineage>
        <taxon>Eukaryota</taxon>
        <taxon>Viridiplantae</taxon>
        <taxon>Streptophyta</taxon>
        <taxon>Embryophyta</taxon>
        <taxon>Tracheophyta</taxon>
        <taxon>Spermatophyta</taxon>
        <taxon>Magnoliopsida</taxon>
        <taxon>eudicotyledons</taxon>
        <taxon>Gunneridae</taxon>
        <taxon>Pentapetalae</taxon>
        <taxon>asterids</taxon>
        <taxon>campanulids</taxon>
        <taxon>Apiales</taxon>
        <taxon>Apiaceae</taxon>
        <taxon>Apioideae</taxon>
        <taxon>apioid superclade</taxon>
        <taxon>Tordylieae</taxon>
        <taxon>Tordyliinae</taxon>
        <taxon>Heracleum</taxon>
    </lineage>
</organism>